<dbReference type="STRING" id="674.VM_15280"/>
<dbReference type="PANTHER" id="PTHR35175">
    <property type="entry name" value="DUF1289 DOMAIN-CONTAINING PROTEIN"/>
    <property type="match status" value="1"/>
</dbReference>
<accession>A0A2J9VJ32</accession>
<proteinExistence type="predicted"/>
<organism evidence="1 2">
    <name type="scientific">Vibrio mimicus</name>
    <dbReference type="NCBI Taxonomy" id="674"/>
    <lineage>
        <taxon>Bacteria</taxon>
        <taxon>Pseudomonadati</taxon>
        <taxon>Pseudomonadota</taxon>
        <taxon>Gammaproteobacteria</taxon>
        <taxon>Vibrionales</taxon>
        <taxon>Vibrionaceae</taxon>
        <taxon>Vibrio</taxon>
    </lineage>
</organism>
<sequence length="93" mass="10481">MCFSGKFSQLCAYNSDVRCTMSENQNVKRAEPIETCSYKSPCVRRCCLDDKDICIGCGRTLDEICRWSGATNSEKQEILINSLARVQSRNIST</sequence>
<dbReference type="OrthoDB" id="9811423at2"/>
<reference evidence="1" key="1">
    <citation type="submission" date="2017-12" db="EMBL/GenBank/DDBJ databases">
        <title>FDA dAtabase for Regulatory Grade micrObial Sequences (FDA-ARGOS): Supporting development and validation of Infectious Disease Dx tests.</title>
        <authorList>
            <person name="Hoffmann M."/>
            <person name="Allard M."/>
            <person name="Evans P."/>
            <person name="Brown E."/>
            <person name="Tallon L.J."/>
            <person name="Sadzewicz L."/>
            <person name="Sengamalay N."/>
            <person name="Ott S."/>
            <person name="Godinez A."/>
            <person name="Nagaraj S."/>
            <person name="Vavikolanu K."/>
            <person name="Aluvathingal J."/>
            <person name="Nadendla S."/>
            <person name="Hobson J."/>
            <person name="Sichtig H."/>
        </authorList>
    </citation>
    <scope>NUCLEOTIDE SEQUENCE [LARGE SCALE GENOMIC DNA]</scope>
    <source>
        <strain evidence="1">FDAARGOS_113</strain>
    </source>
</reference>
<evidence type="ECO:0000313" key="1">
    <source>
        <dbReference type="EMBL" id="PNM63781.1"/>
    </source>
</evidence>
<dbReference type="Proteomes" id="UP000053748">
    <property type="component" value="Unassembled WGS sequence"/>
</dbReference>
<gene>
    <name evidence="1" type="ORF">AL544_002065</name>
</gene>
<dbReference type="Pfam" id="PF06945">
    <property type="entry name" value="DUF1289"/>
    <property type="match status" value="1"/>
</dbReference>
<keyword evidence="2" id="KW-1185">Reference proteome</keyword>
<dbReference type="InterPro" id="IPR010710">
    <property type="entry name" value="DUF1289"/>
</dbReference>
<dbReference type="EMBL" id="LOSJ02000001">
    <property type="protein sequence ID" value="PNM63781.1"/>
    <property type="molecule type" value="Genomic_DNA"/>
</dbReference>
<evidence type="ECO:0000313" key="2">
    <source>
        <dbReference type="Proteomes" id="UP000053748"/>
    </source>
</evidence>
<protein>
    <submittedName>
        <fullName evidence="1">DUF1289 domain-containing protein</fullName>
    </submittedName>
</protein>
<dbReference type="PANTHER" id="PTHR35175:SF2">
    <property type="entry name" value="DUF1289 DOMAIN-CONTAINING PROTEIN"/>
    <property type="match status" value="1"/>
</dbReference>
<name>A0A2J9VJ32_VIBMI</name>
<dbReference type="RefSeq" id="WP_032470735.1">
    <property type="nucleotide sequence ID" value="NZ_CAWMSS010000002.1"/>
</dbReference>
<dbReference type="AlphaFoldDB" id="A0A2J9VJ32"/>
<comment type="caution">
    <text evidence="1">The sequence shown here is derived from an EMBL/GenBank/DDBJ whole genome shotgun (WGS) entry which is preliminary data.</text>
</comment>